<comment type="caution">
    <text evidence="1">The sequence shown here is derived from an EMBL/GenBank/DDBJ whole genome shotgun (WGS) entry which is preliminary data.</text>
</comment>
<organism evidence="1 2">
    <name type="scientific">Dendrolimus kikuchii</name>
    <dbReference type="NCBI Taxonomy" id="765133"/>
    <lineage>
        <taxon>Eukaryota</taxon>
        <taxon>Metazoa</taxon>
        <taxon>Ecdysozoa</taxon>
        <taxon>Arthropoda</taxon>
        <taxon>Hexapoda</taxon>
        <taxon>Insecta</taxon>
        <taxon>Pterygota</taxon>
        <taxon>Neoptera</taxon>
        <taxon>Endopterygota</taxon>
        <taxon>Lepidoptera</taxon>
        <taxon>Glossata</taxon>
        <taxon>Ditrysia</taxon>
        <taxon>Bombycoidea</taxon>
        <taxon>Lasiocampidae</taxon>
        <taxon>Dendrolimus</taxon>
    </lineage>
</organism>
<reference evidence="1 2" key="1">
    <citation type="journal article" date="2021" name="Front. Genet.">
        <title>Chromosome-Level Genome Assembly Reveals Significant Gene Expansion in the Toll and IMD Signaling Pathways of Dendrolimus kikuchii.</title>
        <authorList>
            <person name="Zhou J."/>
            <person name="Wu P."/>
            <person name="Xiong Z."/>
            <person name="Liu N."/>
            <person name="Zhao N."/>
            <person name="Ji M."/>
            <person name="Qiu Y."/>
            <person name="Yang B."/>
        </authorList>
    </citation>
    <scope>NUCLEOTIDE SEQUENCE [LARGE SCALE GENOMIC DNA]</scope>
    <source>
        <strain evidence="1">Ann1</strain>
    </source>
</reference>
<dbReference type="EMBL" id="CM034387">
    <property type="protein sequence ID" value="KAJ0183814.1"/>
    <property type="molecule type" value="Genomic_DNA"/>
</dbReference>
<name>A0ACC1DIK5_9NEOP</name>
<sequence>MTKQDDGLFLLEVLIDKIVFVKSPCFSDKDFRTCVNIEAPAVEPLEICDDDPGACVAKSGGPFVKTFNSGKSCLFSLKESDITKAMSTFPIKVSVYKSLPCGCLPTKIVMGEATIDMTKEFVQARKKFLDDPNTVSYQALKDSFRIVEPGGAETGEIVMFLRISCFGKLIITRFQGGSGPPNLGAGSGVGTVVDRSCNPKKDFQTTQDPCACGAARGVNGEVNEGGMGGQPCTARGVCPPARDPYNSMPCEDPDDPCYCSGPKPSAKQQMSCRNTDPYCLHIPKELTEDQILDIKLLNNEIDKLRPVPCAERKELTQTIYILDNNIKSIDDCNNTVSNSLFGNVYSATSVITLKANESKITWSGRSDIISKGDLSYSLNNYDAKTFAHQETAVYMTLFNNFGHCRSSGTQATASINKCLQVHPDSNLDTRYAVSTVGGTTSNYSSSCTMPVIRDSKRYMGGNWRSSEVYFWGRKNDESNEKAKKPGMGKSDSKSKVHKSEKVTAAPVKNVKVTKGSASVQAKSLSNSTGAQTGKSRGASASTSTAKSVSIKDDKQERPCPAGPGTKEDMIATVTHIRIGPKEPCPTYGKDPCQGPKCKAASAGEEKAPVKITTVTNPRRGVFELVIRRLTGAPLAKNELMLEWTPPPSRPQPCGAPFPVPCAIPVPCRPSKCKMIVCRPVPCKPKCCKRGCKKPCGPTPCRNIPCKNCCKSSCCGKSCRPCMPCPPPLRCKPCPPIPCCASPCSTPCKSSPCLRPCPVGRRRPRRSRSQPRIKAHRKRTSPCCNRSKICPVVQCRSVPGPCIACCRVPPCPWPPRKCCSAAPCKPPKCSKSNCSTCC</sequence>
<evidence type="ECO:0000313" key="1">
    <source>
        <dbReference type="EMBL" id="KAJ0183814.1"/>
    </source>
</evidence>
<accession>A0ACC1DIK5</accession>
<dbReference type="Proteomes" id="UP000824533">
    <property type="component" value="Linkage Group LG01"/>
</dbReference>
<proteinExistence type="predicted"/>
<gene>
    <name evidence="1" type="ORF">K1T71_000237</name>
</gene>
<protein>
    <submittedName>
        <fullName evidence="1">Uncharacterized protein</fullName>
    </submittedName>
</protein>
<keyword evidence="2" id="KW-1185">Reference proteome</keyword>
<evidence type="ECO:0000313" key="2">
    <source>
        <dbReference type="Proteomes" id="UP000824533"/>
    </source>
</evidence>